<reference evidence="1 2" key="1">
    <citation type="submission" date="2023-11" db="EMBL/GenBank/DDBJ databases">
        <authorList>
            <person name="Cook R."/>
            <person name="Crisci M."/>
            <person name="Pye H."/>
            <person name="Adriaenssens E."/>
            <person name="Santini J."/>
        </authorList>
    </citation>
    <scope>NUCLEOTIDE SEQUENCE [LARGE SCALE GENOMIC DNA]</scope>
    <source>
        <strain evidence="1">Lak_Megaphage_RVC_JS4_GC31</strain>
    </source>
</reference>
<evidence type="ECO:0000313" key="1">
    <source>
        <dbReference type="EMBL" id="WQJ53007.1"/>
    </source>
</evidence>
<evidence type="ECO:0000313" key="2">
    <source>
        <dbReference type="Proteomes" id="UP001349343"/>
    </source>
</evidence>
<keyword evidence="2" id="KW-1185">Reference proteome</keyword>
<sequence>MSLYKELVENISFAIKTSLNEMAKKIDHRTVDRKLWLSVASVCSRNKETECEFIKPMKKLSKQDLLDRYVVGLIILKKPCPKSVNDIEKLKSFKLLGLRAIELGATIDEIKELYNINSGTSTQTDTRPAVKQIQNINKENNDKSVTPHTSRSPINKKYITKFDNITASITPNMYNDIPSTEYISVLDKVYKACHNDLEKYVKTYIRKSGGNLEQFINLIQDDVINLNKLINVSTSPLFVMCVSVGDTRRGYDYYSRYLHIDIDETSYKIYIHYVSTSFHNNRSYDEKFEYENLLKSDLTKSPYWNSKPNILEALVEAVYKYIVRPYINWKKANKQAANAANSQTTLKKYNMLTEPIDYYTWMRTYIYKILDNNEKIQYRYVDEGRYGANGIINKIYKYKSEYYADIVTYSGSTDRDATVHLSDILRDKSGYTYRYVDSNSIRYVRDSDDAIFRSSINNINKFCKEMYNAIKELIEKGVII</sequence>
<dbReference type="EMBL" id="OR769222">
    <property type="protein sequence ID" value="WQJ53007.1"/>
    <property type="molecule type" value="Genomic_DNA"/>
</dbReference>
<accession>A0ABZ0Z475</accession>
<organism evidence="1 2">
    <name type="scientific">phage Lak_Megaphage_RVC_JS4_GC31</name>
    <dbReference type="NCBI Taxonomy" id="3109228"/>
    <lineage>
        <taxon>Viruses</taxon>
        <taxon>Duplodnaviria</taxon>
        <taxon>Heunggongvirae</taxon>
        <taxon>Uroviricota</taxon>
        <taxon>Caudoviricetes</taxon>
        <taxon>Caudoviricetes code 15 clade</taxon>
    </lineage>
</organism>
<name>A0ABZ0Z475_9CAUD</name>
<proteinExistence type="predicted"/>
<protein>
    <submittedName>
        <fullName evidence="1">Uncharacterized protein</fullName>
    </submittedName>
</protein>
<dbReference type="Proteomes" id="UP001349343">
    <property type="component" value="Segment"/>
</dbReference>